<evidence type="ECO:0000256" key="1">
    <source>
        <dbReference type="ARBA" id="ARBA00022723"/>
    </source>
</evidence>
<organism evidence="8 9">
    <name type="scientific">Coemansia pectinata</name>
    <dbReference type="NCBI Taxonomy" id="1052879"/>
    <lineage>
        <taxon>Eukaryota</taxon>
        <taxon>Fungi</taxon>
        <taxon>Fungi incertae sedis</taxon>
        <taxon>Zoopagomycota</taxon>
        <taxon>Kickxellomycotina</taxon>
        <taxon>Kickxellomycetes</taxon>
        <taxon>Kickxellales</taxon>
        <taxon>Kickxellaceae</taxon>
        <taxon>Coemansia</taxon>
    </lineage>
</organism>
<keyword evidence="2 4" id="KW-0863">Zinc-finger</keyword>
<dbReference type="PROSITE" id="PS50089">
    <property type="entry name" value="ZF_RING_2"/>
    <property type="match status" value="1"/>
</dbReference>
<feature type="domain" description="RING-type" evidence="6">
    <location>
        <begin position="412"/>
        <end position="451"/>
    </location>
</feature>
<evidence type="ECO:0000256" key="5">
    <source>
        <dbReference type="SAM" id="MobiDB-lite"/>
    </source>
</evidence>
<keyword evidence="9" id="KW-1185">Reference proteome</keyword>
<dbReference type="PROSITE" id="PS51382">
    <property type="entry name" value="SPX"/>
    <property type="match status" value="1"/>
</dbReference>
<dbReference type="InterPro" id="IPR004331">
    <property type="entry name" value="SPX_dom"/>
</dbReference>
<feature type="compositionally biased region" description="Polar residues" evidence="5">
    <location>
        <begin position="145"/>
        <end position="162"/>
    </location>
</feature>
<keyword evidence="1" id="KW-0479">Metal-binding</keyword>
<dbReference type="PANTHER" id="PTHR23327">
    <property type="entry name" value="RING FINGER PROTEIN 127"/>
    <property type="match status" value="1"/>
</dbReference>
<dbReference type="GO" id="GO:0008270">
    <property type="term" value="F:zinc ion binding"/>
    <property type="evidence" value="ECO:0007669"/>
    <property type="project" value="UniProtKB-KW"/>
</dbReference>
<evidence type="ECO:0008006" key="10">
    <source>
        <dbReference type="Google" id="ProtNLM"/>
    </source>
</evidence>
<evidence type="ECO:0000313" key="9">
    <source>
        <dbReference type="Proteomes" id="UP001140011"/>
    </source>
</evidence>
<reference evidence="8" key="1">
    <citation type="submission" date="2022-07" db="EMBL/GenBank/DDBJ databases">
        <title>Phylogenomic reconstructions and comparative analyses of Kickxellomycotina fungi.</title>
        <authorList>
            <person name="Reynolds N.K."/>
            <person name="Stajich J.E."/>
            <person name="Barry K."/>
            <person name="Grigoriev I.V."/>
            <person name="Crous P."/>
            <person name="Smith M.E."/>
        </authorList>
    </citation>
    <scope>NUCLEOTIDE SEQUENCE</scope>
    <source>
        <strain evidence="8">BCRC 34297</strain>
    </source>
</reference>
<comment type="caution">
    <text evidence="8">The sequence shown here is derived from an EMBL/GenBank/DDBJ whole genome shotgun (WGS) entry which is preliminary data.</text>
</comment>
<dbReference type="SUPFAM" id="SSF57850">
    <property type="entry name" value="RING/U-box"/>
    <property type="match status" value="1"/>
</dbReference>
<dbReference type="InterPro" id="IPR013083">
    <property type="entry name" value="Znf_RING/FYVE/PHD"/>
</dbReference>
<dbReference type="InterPro" id="IPR018957">
    <property type="entry name" value="Znf_C3HC4_RING-type"/>
</dbReference>
<dbReference type="InterPro" id="IPR017907">
    <property type="entry name" value="Znf_RING_CS"/>
</dbReference>
<dbReference type="EMBL" id="JANBUH010000490">
    <property type="protein sequence ID" value="KAJ2750832.1"/>
    <property type="molecule type" value="Genomic_DNA"/>
</dbReference>
<accession>A0A9W8GXH2</accession>
<dbReference type="Gene3D" id="3.30.40.10">
    <property type="entry name" value="Zinc/RING finger domain, C3HC4 (zinc finger)"/>
    <property type="match status" value="1"/>
</dbReference>
<dbReference type="Pfam" id="PF03105">
    <property type="entry name" value="SPX"/>
    <property type="match status" value="1"/>
</dbReference>
<evidence type="ECO:0000259" key="6">
    <source>
        <dbReference type="PROSITE" id="PS50089"/>
    </source>
</evidence>
<dbReference type="Pfam" id="PF00097">
    <property type="entry name" value="zf-C3HC4"/>
    <property type="match status" value="1"/>
</dbReference>
<dbReference type="OrthoDB" id="5588846at2759"/>
<evidence type="ECO:0000313" key="8">
    <source>
        <dbReference type="EMBL" id="KAJ2750832.1"/>
    </source>
</evidence>
<evidence type="ECO:0000259" key="7">
    <source>
        <dbReference type="PROSITE" id="PS51382"/>
    </source>
</evidence>
<name>A0A9W8GXH2_9FUNG</name>
<feature type="domain" description="SPX" evidence="7">
    <location>
        <begin position="1"/>
        <end position="379"/>
    </location>
</feature>
<keyword evidence="3" id="KW-0862">Zinc</keyword>
<feature type="region of interest" description="Disordered" evidence="5">
    <location>
        <begin position="145"/>
        <end position="164"/>
    </location>
</feature>
<dbReference type="InterPro" id="IPR001841">
    <property type="entry name" value="Znf_RING"/>
</dbReference>
<sequence>MKFGKTIETSAKELPEEWQPYLIQYNSLKKNIKGIVEELEDTFRTLNLPLPLGETDSGEQSAYDVSHGSLSMDTCTDLETMTTTGMQLPEVVAYNIEKDSDGFVHPVIIVKIRRQPSNRRERIIELPGIAGLPKNTSIMLPSLANTDDSGSAESPAIENSSELEVDATQASAMPMPMPRFVDSTGDDDVFNPSAPLDTPAGGNVLLESRFVEGAEETQVTVRLQSDRMFFVQLINYIERTRTFEQAYTQQYSSNVNSLGSELTFVTSPFKHDFQIWREIFRLYMDADVWSHTEGDLRPTNTAKEGQDRFSKFTQHIETIGLAGQFRDPLSAKLLVSFYKLNSELTYMKLLQEMNELATRKIIKKHDKRTHLIAKTQFPQLISFDTTTLTRALIYTVYTELVGVVPQINDYMCPMCLNIAWRPLRLECSHVFCSRCVVKASRCRMFNCPVCRSKDAIYRAGVTNVDQALLNFLKLYFPKEVKERQRDIQQEITEEETGVIKSMQSRGKPCIIM</sequence>
<dbReference type="SMART" id="SM00184">
    <property type="entry name" value="RING"/>
    <property type="match status" value="1"/>
</dbReference>
<dbReference type="PROSITE" id="PS00518">
    <property type="entry name" value="ZF_RING_1"/>
    <property type="match status" value="1"/>
</dbReference>
<proteinExistence type="predicted"/>
<dbReference type="PANTHER" id="PTHR23327:SF51">
    <property type="entry name" value="TRANSCRIPTIONAL REGULATOR OF YEAST FORM ADHERENCE 3"/>
    <property type="match status" value="1"/>
</dbReference>
<evidence type="ECO:0000256" key="4">
    <source>
        <dbReference type="PROSITE-ProRule" id="PRU00175"/>
    </source>
</evidence>
<evidence type="ECO:0000256" key="2">
    <source>
        <dbReference type="ARBA" id="ARBA00022771"/>
    </source>
</evidence>
<protein>
    <recommendedName>
        <fullName evidence="10">SPX domain-containing protein</fullName>
    </recommendedName>
</protein>
<gene>
    <name evidence="8" type="ORF">GGI19_004873</name>
</gene>
<evidence type="ECO:0000256" key="3">
    <source>
        <dbReference type="ARBA" id="ARBA00022833"/>
    </source>
</evidence>
<dbReference type="CDD" id="cd23137">
    <property type="entry name" value="RING-HC_TRY3-like"/>
    <property type="match status" value="1"/>
</dbReference>
<dbReference type="Proteomes" id="UP001140011">
    <property type="component" value="Unassembled WGS sequence"/>
</dbReference>
<dbReference type="AlphaFoldDB" id="A0A9W8GXH2"/>